<evidence type="ECO:0000256" key="12">
    <source>
        <dbReference type="ARBA" id="ARBA00023098"/>
    </source>
</evidence>
<sequence>MTVETGIKLTTWKAIKNPPYPAEGAGNQTLNFTQLLAAVIGIPLFSAYYFCWGFWTCLILFFPLGVIVFGSFLFISSKIASPYNNKVQLPGKKIEEYFKVKDENLSKYVGRNKIPMEIFFENYFDGKIDLCGDALEILEARHDWASFEIGLGQAKFFITQWIPETLWHSKKQDEDQVRDHYDRGDDFYEAFLGPTMVYTSGIISDPNKSETLEEIQNNKLKFVCEKMKFKSGERHLDIGCGWGTLVAHAAKNYGVDSTGITLGKNQTEFGNKRIKDYGVDSGQARIVCMDYRDIPSRPKYNKITCLEMAEHVGVRHFSTFLAQVRDMLEDDGMFFLQIAGLRRTWQYEDFIWGLFMAKYIFPGADASCPLAWFINQLECAGFEVYNIDTIGVHYSGTIYRWYKNWLENREKITAKYGKRWFRIWEIFLAWSTIISRQGSATCYQIVAHKNYNAFDRASLIPQRFVA</sequence>
<dbReference type="EC" id="2.1.1.317" evidence="14"/>
<feature type="transmembrane region" description="Helical" evidence="15">
    <location>
        <begin position="58"/>
        <end position="76"/>
    </location>
</feature>
<dbReference type="GO" id="GO:0008168">
    <property type="term" value="F:methyltransferase activity"/>
    <property type="evidence" value="ECO:0007669"/>
    <property type="project" value="UniProtKB-KW"/>
</dbReference>
<evidence type="ECO:0000256" key="1">
    <source>
        <dbReference type="ARBA" id="ARBA00004141"/>
    </source>
</evidence>
<evidence type="ECO:0000256" key="9">
    <source>
        <dbReference type="ARBA" id="ARBA00022692"/>
    </source>
</evidence>
<dbReference type="Gene3D" id="3.40.50.150">
    <property type="entry name" value="Vaccinia Virus protein VP39"/>
    <property type="match status" value="1"/>
</dbReference>
<dbReference type="OrthoDB" id="412182at2759"/>
<comment type="subcellular location">
    <subcellularLocation>
        <location evidence="1">Membrane</location>
        <topology evidence="1">Multi-pass membrane protein</topology>
    </subcellularLocation>
</comment>
<comment type="pathway">
    <text evidence="2">Lipid metabolism; sphingolipid metabolism.</text>
</comment>
<organism evidence="16 17">
    <name type="scientific">Diversispora epigaea</name>
    <dbReference type="NCBI Taxonomy" id="1348612"/>
    <lineage>
        <taxon>Eukaryota</taxon>
        <taxon>Fungi</taxon>
        <taxon>Fungi incertae sedis</taxon>
        <taxon>Mucoromycota</taxon>
        <taxon>Glomeromycotina</taxon>
        <taxon>Glomeromycetes</taxon>
        <taxon>Diversisporales</taxon>
        <taxon>Diversisporaceae</taxon>
        <taxon>Diversispora</taxon>
    </lineage>
</organism>
<dbReference type="GO" id="GO:0006665">
    <property type="term" value="P:sphingolipid metabolic process"/>
    <property type="evidence" value="ECO:0007669"/>
    <property type="project" value="UniProtKB-KW"/>
</dbReference>
<dbReference type="InterPro" id="IPR029063">
    <property type="entry name" value="SAM-dependent_MTases_sf"/>
</dbReference>
<evidence type="ECO:0000256" key="6">
    <source>
        <dbReference type="ARBA" id="ARBA00022603"/>
    </source>
</evidence>
<reference evidence="16 17" key="1">
    <citation type="submission" date="2018-08" db="EMBL/GenBank/DDBJ databases">
        <title>Genome and evolution of the arbuscular mycorrhizal fungus Diversispora epigaea (formerly Glomus versiforme) and its bacterial endosymbionts.</title>
        <authorList>
            <person name="Sun X."/>
            <person name="Fei Z."/>
            <person name="Harrison M."/>
        </authorList>
    </citation>
    <scope>NUCLEOTIDE SEQUENCE [LARGE SCALE GENOMIC DNA]</scope>
    <source>
        <strain evidence="16 17">IT104</strain>
    </source>
</reference>
<evidence type="ECO:0000256" key="4">
    <source>
        <dbReference type="ARBA" id="ARBA00010815"/>
    </source>
</evidence>
<name>A0A397JG74_9GLOM</name>
<comment type="caution">
    <text evidence="16">The sequence shown here is derived from an EMBL/GenBank/DDBJ whole genome shotgun (WGS) entry which is preliminary data.</text>
</comment>
<comment type="similarity">
    <text evidence="4">Belongs to the CFA/CMAS family.</text>
</comment>
<keyword evidence="8" id="KW-0949">S-adenosyl-L-methionine</keyword>
<dbReference type="GO" id="GO:0032259">
    <property type="term" value="P:methylation"/>
    <property type="evidence" value="ECO:0007669"/>
    <property type="project" value="UniProtKB-KW"/>
</dbReference>
<evidence type="ECO:0000256" key="3">
    <source>
        <dbReference type="ARBA" id="ARBA00004991"/>
    </source>
</evidence>
<evidence type="ECO:0000256" key="15">
    <source>
        <dbReference type="SAM" id="Phobius"/>
    </source>
</evidence>
<evidence type="ECO:0000256" key="2">
    <source>
        <dbReference type="ARBA" id="ARBA00004760"/>
    </source>
</evidence>
<dbReference type="GO" id="GO:0016020">
    <property type="term" value="C:membrane"/>
    <property type="evidence" value="ECO:0007669"/>
    <property type="project" value="UniProtKB-SubCell"/>
</dbReference>
<feature type="transmembrane region" description="Helical" evidence="15">
    <location>
        <begin position="32"/>
        <end position="51"/>
    </location>
</feature>
<evidence type="ECO:0000256" key="5">
    <source>
        <dbReference type="ARBA" id="ARBA00022516"/>
    </source>
</evidence>
<evidence type="ECO:0000256" key="7">
    <source>
        <dbReference type="ARBA" id="ARBA00022679"/>
    </source>
</evidence>
<evidence type="ECO:0000256" key="10">
    <source>
        <dbReference type="ARBA" id="ARBA00022919"/>
    </source>
</evidence>
<keyword evidence="10" id="KW-0746">Sphingolipid metabolism</keyword>
<keyword evidence="12" id="KW-0443">Lipid metabolism</keyword>
<dbReference type="SUPFAM" id="SSF53335">
    <property type="entry name" value="S-adenosyl-L-methionine-dependent methyltransferases"/>
    <property type="match status" value="1"/>
</dbReference>
<dbReference type="InterPro" id="IPR052290">
    <property type="entry name" value="Sphingo_C9-MT"/>
</dbReference>
<keyword evidence="11 15" id="KW-1133">Transmembrane helix</keyword>
<proteinExistence type="inferred from homology"/>
<dbReference type="PANTHER" id="PTHR45197">
    <property type="entry name" value="SYNTHASE, PUTATIVE (AFU_ORTHOLOGUE AFUA_7G04190)-RELATED"/>
    <property type="match status" value="1"/>
</dbReference>
<keyword evidence="13 15" id="KW-0472">Membrane</keyword>
<dbReference type="Proteomes" id="UP000266861">
    <property type="component" value="Unassembled WGS sequence"/>
</dbReference>
<dbReference type="STRING" id="1348612.A0A397JG74"/>
<keyword evidence="9 15" id="KW-0812">Transmembrane</keyword>
<gene>
    <name evidence="16" type="ORF">Glove_41g130</name>
</gene>
<keyword evidence="7" id="KW-0808">Transferase</keyword>
<dbReference type="Pfam" id="PF02353">
    <property type="entry name" value="CMAS"/>
    <property type="match status" value="1"/>
</dbReference>
<evidence type="ECO:0000313" key="16">
    <source>
        <dbReference type="EMBL" id="RHZ87031.1"/>
    </source>
</evidence>
<evidence type="ECO:0000256" key="14">
    <source>
        <dbReference type="ARBA" id="ARBA00039020"/>
    </source>
</evidence>
<accession>A0A397JG74</accession>
<evidence type="ECO:0000313" key="17">
    <source>
        <dbReference type="Proteomes" id="UP000266861"/>
    </source>
</evidence>
<keyword evidence="5" id="KW-0444">Lipid biosynthesis</keyword>
<keyword evidence="17" id="KW-1185">Reference proteome</keyword>
<protein>
    <recommendedName>
        <fullName evidence="14">sphingolipid C(9)-methyltransferase</fullName>
        <ecNumber evidence="14">2.1.1.317</ecNumber>
    </recommendedName>
</protein>
<evidence type="ECO:0000256" key="8">
    <source>
        <dbReference type="ARBA" id="ARBA00022691"/>
    </source>
</evidence>
<dbReference type="PANTHER" id="PTHR45197:SF1">
    <property type="entry name" value="SPHINGOLIPID C9-METHYLTRANSFERASE A-RELATED"/>
    <property type="match status" value="1"/>
</dbReference>
<dbReference type="AlphaFoldDB" id="A0A397JG74"/>
<evidence type="ECO:0000256" key="13">
    <source>
        <dbReference type="ARBA" id="ARBA00023136"/>
    </source>
</evidence>
<evidence type="ECO:0000256" key="11">
    <source>
        <dbReference type="ARBA" id="ARBA00022989"/>
    </source>
</evidence>
<dbReference type="CDD" id="cd02440">
    <property type="entry name" value="AdoMet_MTases"/>
    <property type="match status" value="1"/>
</dbReference>
<keyword evidence="6" id="KW-0489">Methyltransferase</keyword>
<dbReference type="EMBL" id="PQFF01000039">
    <property type="protein sequence ID" value="RHZ87031.1"/>
    <property type="molecule type" value="Genomic_DNA"/>
</dbReference>
<comment type="pathway">
    <text evidence="3">Sphingolipid metabolism.</text>
</comment>